<keyword evidence="2" id="KW-1185">Reference proteome</keyword>
<comment type="caution">
    <text evidence="1">The sequence shown here is derived from an EMBL/GenBank/DDBJ whole genome shotgun (WGS) entry which is preliminary data.</text>
</comment>
<organism evidence="1 2">
    <name type="scientific">Sphingobacterium paludis</name>
    <dbReference type="NCBI Taxonomy" id="1476465"/>
    <lineage>
        <taxon>Bacteria</taxon>
        <taxon>Pseudomonadati</taxon>
        <taxon>Bacteroidota</taxon>
        <taxon>Sphingobacteriia</taxon>
        <taxon>Sphingobacteriales</taxon>
        <taxon>Sphingobacteriaceae</taxon>
        <taxon>Sphingobacterium</taxon>
    </lineage>
</organism>
<sequence>MLYSSGHCEDHTYRVQYVKSKSGSFGLYEYPEENPILVTNEDGSIQRKDITKTSVFQGIPIS</sequence>
<dbReference type="OrthoDB" id="9803461at2"/>
<proteinExistence type="predicted"/>
<gene>
    <name evidence="1" type="ORF">B0I21_11067</name>
</gene>
<dbReference type="EMBL" id="SNZV01000010">
    <property type="protein sequence ID" value="TDS09790.1"/>
    <property type="molecule type" value="Genomic_DNA"/>
</dbReference>
<dbReference type="RefSeq" id="WP_133641808.1">
    <property type="nucleotide sequence ID" value="NZ_SNZV01000010.1"/>
</dbReference>
<evidence type="ECO:0000313" key="1">
    <source>
        <dbReference type="EMBL" id="TDS09790.1"/>
    </source>
</evidence>
<protein>
    <submittedName>
        <fullName evidence="1">Uncharacterized protein</fullName>
    </submittedName>
</protein>
<dbReference type="Proteomes" id="UP000294752">
    <property type="component" value="Unassembled WGS sequence"/>
</dbReference>
<dbReference type="AlphaFoldDB" id="A0A4R7CWZ8"/>
<name>A0A4R7CWZ8_9SPHI</name>
<evidence type="ECO:0000313" key="2">
    <source>
        <dbReference type="Proteomes" id="UP000294752"/>
    </source>
</evidence>
<reference evidence="1 2" key="1">
    <citation type="submission" date="2019-03" db="EMBL/GenBank/DDBJ databases">
        <title>Genomic Encyclopedia of Type Strains, Phase III (KMG-III): the genomes of soil and plant-associated and newly described type strains.</title>
        <authorList>
            <person name="Whitman W."/>
        </authorList>
    </citation>
    <scope>NUCLEOTIDE SEQUENCE [LARGE SCALE GENOMIC DNA]</scope>
    <source>
        <strain evidence="1 2">CGMCC 1.12801</strain>
    </source>
</reference>
<accession>A0A4R7CWZ8</accession>